<evidence type="ECO:0000313" key="3">
    <source>
        <dbReference type="Proteomes" id="UP000229434"/>
    </source>
</evidence>
<feature type="transmembrane region" description="Helical" evidence="1">
    <location>
        <begin position="95"/>
        <end position="114"/>
    </location>
</feature>
<proteinExistence type="predicted"/>
<accession>A0A2N9XYB3</accession>
<protein>
    <submittedName>
        <fullName evidence="2">Uncharacterized protein</fullName>
    </submittedName>
</protein>
<sequence length="276" mass="31590">MMAFKNLYQLLSLKPTASHFDIVNAMKKAVQQQTISLEDLKLCKQVLLNEELRKKYNSRLFIAYPELLEIPPKPKEPEKVKPLPPKKTGRNKKKLYLILAIIVAMLISGTIAYSKYNSLASEAKEAVRKILLRPDSATFYDIRIHFNTNNKKIYVCGKVVAKVLDGYYSGKETFVYAPHIKQAVVVHKKKPWFLQDELKSSIAYKIGCLNDDPAKLGKQLSLFMDHAHEYGALKWLEFSASDKVEQAKLDKRLVELKTIVEAELQAISIYEQSDKE</sequence>
<dbReference type="EMBL" id="MEIS01000096">
    <property type="protein sequence ID" value="PIT55521.1"/>
    <property type="molecule type" value="Genomic_DNA"/>
</dbReference>
<keyword evidence="1" id="KW-0472">Membrane</keyword>
<reference evidence="2 3" key="1">
    <citation type="journal article" date="2017" name="MBio">
        <title>Type VI secretion-mediated competition in the bee gut microbiome.</title>
        <authorList>
            <person name="Steele M.I."/>
            <person name="Kwong W.K."/>
            <person name="Powell J.E."/>
            <person name="Whiteley M."/>
            <person name="Moran N.A."/>
        </authorList>
    </citation>
    <scope>NUCLEOTIDE SEQUENCE [LARGE SCALE GENOMIC DNA]</scope>
    <source>
        <strain evidence="2 3">Nev3CBA3</strain>
    </source>
</reference>
<gene>
    <name evidence="2" type="ORF">BHC49_05715</name>
</gene>
<name>A0A2N9XYB3_9NEIS</name>
<organism evidence="2 3">
    <name type="scientific">Snodgrassella alvi</name>
    <dbReference type="NCBI Taxonomy" id="1196083"/>
    <lineage>
        <taxon>Bacteria</taxon>
        <taxon>Pseudomonadati</taxon>
        <taxon>Pseudomonadota</taxon>
        <taxon>Betaproteobacteria</taxon>
        <taxon>Neisseriales</taxon>
        <taxon>Neisseriaceae</taxon>
        <taxon>Snodgrassella</taxon>
    </lineage>
</organism>
<dbReference type="AlphaFoldDB" id="A0A2N9XYB3"/>
<dbReference type="Proteomes" id="UP000229434">
    <property type="component" value="Unassembled WGS sequence"/>
</dbReference>
<evidence type="ECO:0000256" key="1">
    <source>
        <dbReference type="SAM" id="Phobius"/>
    </source>
</evidence>
<keyword evidence="1" id="KW-1133">Transmembrane helix</keyword>
<comment type="caution">
    <text evidence="2">The sequence shown here is derived from an EMBL/GenBank/DDBJ whole genome shotgun (WGS) entry which is preliminary data.</text>
</comment>
<dbReference type="RefSeq" id="WP_100137301.1">
    <property type="nucleotide sequence ID" value="NZ_MEIS01000096.1"/>
</dbReference>
<keyword evidence="1" id="KW-0812">Transmembrane</keyword>
<evidence type="ECO:0000313" key="2">
    <source>
        <dbReference type="EMBL" id="PIT55521.1"/>
    </source>
</evidence>